<evidence type="ECO:0000313" key="3">
    <source>
        <dbReference type="Proteomes" id="UP000887013"/>
    </source>
</evidence>
<organism evidence="2 3">
    <name type="scientific">Nephila pilipes</name>
    <name type="common">Giant wood spider</name>
    <name type="synonym">Nephila maculata</name>
    <dbReference type="NCBI Taxonomy" id="299642"/>
    <lineage>
        <taxon>Eukaryota</taxon>
        <taxon>Metazoa</taxon>
        <taxon>Ecdysozoa</taxon>
        <taxon>Arthropoda</taxon>
        <taxon>Chelicerata</taxon>
        <taxon>Arachnida</taxon>
        <taxon>Araneae</taxon>
        <taxon>Araneomorphae</taxon>
        <taxon>Entelegynae</taxon>
        <taxon>Araneoidea</taxon>
        <taxon>Nephilidae</taxon>
        <taxon>Nephila</taxon>
    </lineage>
</organism>
<comment type="caution">
    <text evidence="2">The sequence shown here is derived from an EMBL/GenBank/DDBJ whole genome shotgun (WGS) entry which is preliminary data.</text>
</comment>
<dbReference type="EMBL" id="BMAW01050936">
    <property type="protein sequence ID" value="GFS77678.1"/>
    <property type="molecule type" value="Genomic_DNA"/>
</dbReference>
<protein>
    <submittedName>
        <fullName evidence="2">Uncharacterized protein</fullName>
    </submittedName>
</protein>
<feature type="signal peptide" evidence="1">
    <location>
        <begin position="1"/>
        <end position="19"/>
    </location>
</feature>
<evidence type="ECO:0000313" key="2">
    <source>
        <dbReference type="EMBL" id="GFS77678.1"/>
    </source>
</evidence>
<dbReference type="OrthoDB" id="6406561at2759"/>
<keyword evidence="3" id="KW-1185">Reference proteome</keyword>
<sequence>MKLLVFCLCVAFVAQSYLAEECTYTMEKMCSFVPNATYTVRGCWYYCRIKADFEAFYGTKLDGEPCTSIIGGVVGTCKHGLCFPNQ</sequence>
<evidence type="ECO:0000256" key="1">
    <source>
        <dbReference type="SAM" id="SignalP"/>
    </source>
</evidence>
<gene>
    <name evidence="2" type="primary">X975_07103</name>
    <name evidence="2" type="ORF">NPIL_501621</name>
</gene>
<keyword evidence="1" id="KW-0732">Signal</keyword>
<name>A0A8X6MTU4_NEPPI</name>
<dbReference type="Proteomes" id="UP000887013">
    <property type="component" value="Unassembled WGS sequence"/>
</dbReference>
<proteinExistence type="predicted"/>
<dbReference type="AlphaFoldDB" id="A0A8X6MTU4"/>
<reference evidence="2" key="1">
    <citation type="submission" date="2020-08" db="EMBL/GenBank/DDBJ databases">
        <title>Multicomponent nature underlies the extraordinary mechanical properties of spider dragline silk.</title>
        <authorList>
            <person name="Kono N."/>
            <person name="Nakamura H."/>
            <person name="Mori M."/>
            <person name="Yoshida Y."/>
            <person name="Ohtoshi R."/>
            <person name="Malay A.D."/>
            <person name="Moran D.A.P."/>
            <person name="Tomita M."/>
            <person name="Numata K."/>
            <person name="Arakawa K."/>
        </authorList>
    </citation>
    <scope>NUCLEOTIDE SEQUENCE</scope>
</reference>
<accession>A0A8X6MTU4</accession>
<feature type="chain" id="PRO_5036467681" evidence="1">
    <location>
        <begin position="20"/>
        <end position="86"/>
    </location>
</feature>